<keyword evidence="4" id="KW-1185">Reference proteome</keyword>
<feature type="compositionally biased region" description="Acidic residues" evidence="1">
    <location>
        <begin position="29"/>
        <end position="50"/>
    </location>
</feature>
<dbReference type="InterPro" id="IPR050490">
    <property type="entry name" value="Bact_solute-bd_prot1"/>
</dbReference>
<accession>W4VNH2</accession>
<proteinExistence type="predicted"/>
<dbReference type="InterPro" id="IPR006059">
    <property type="entry name" value="SBP"/>
</dbReference>
<dbReference type="AlphaFoldDB" id="W4VNH2"/>
<feature type="signal peptide" evidence="2">
    <location>
        <begin position="1"/>
        <end position="24"/>
    </location>
</feature>
<dbReference type="PANTHER" id="PTHR43649">
    <property type="entry name" value="ARABINOSE-BINDING PROTEIN-RELATED"/>
    <property type="match status" value="1"/>
</dbReference>
<dbReference type="STRING" id="1298598.JCM21714_3461"/>
<dbReference type="Proteomes" id="UP000019102">
    <property type="component" value="Unassembled WGS sequence"/>
</dbReference>
<gene>
    <name evidence="3" type="ORF">JCM21714_3461</name>
</gene>
<dbReference type="PROSITE" id="PS51257">
    <property type="entry name" value="PROKAR_LIPOPROTEIN"/>
    <property type="match status" value="1"/>
</dbReference>
<comment type="caution">
    <text evidence="3">The sequence shown here is derived from an EMBL/GenBank/DDBJ whole genome shotgun (WGS) entry which is preliminary data.</text>
</comment>
<feature type="region of interest" description="Disordered" evidence="1">
    <location>
        <begin position="448"/>
        <end position="471"/>
    </location>
</feature>
<dbReference type="eggNOG" id="COG1653">
    <property type="taxonomic scope" value="Bacteria"/>
</dbReference>
<dbReference type="PANTHER" id="PTHR43649:SF12">
    <property type="entry name" value="DIACETYLCHITOBIOSE BINDING PROTEIN DASA"/>
    <property type="match status" value="1"/>
</dbReference>
<dbReference type="RefSeq" id="WP_035724846.1">
    <property type="nucleotide sequence ID" value="NZ_BAVS01000022.1"/>
</dbReference>
<sequence length="471" mass="52638">MKKFKMSLLLMVVLLLLIFITACSSNDDAGGDTESDSTETNSEGESDSEGASEGGENWEGQTINVQLIGDFNMEDTTDPITGEKTKGLQELKVKFESEHPGATVEFIIMPWEGYTEKTQAMITSGEADVYQMPGIADFAAQGVLEPIQPWIDKDDEFSTDIFIENQMEGWMALGPDSTELDVYGLPFLGDARFIAYDKQLFDEWGVEYLSDYPTREEVAEKAKQMTGKNPETGEQNYGIWFRGDWSSAFTLINLAEGQNGQWGTGFAWDEIEFQFDSPEMQSGLEWLLEMQEFAPEGLVSNQGQEKWLTKDNNIGIMLNQGPGDTIMPAYAQGLGDRIGIAQEFKNDEGVGGMFAGSPITMAKDSEHKELAWEWMKFATGEDMQKYIFEEATGVPAVKAVETWESYAEVENLMKPTVEAMGTPWTPRYPWASSQPRFILTSEVEAALTGERSPQEAVEKAQKESVEWLENR</sequence>
<dbReference type="Gene3D" id="3.40.190.10">
    <property type="entry name" value="Periplasmic binding protein-like II"/>
    <property type="match status" value="1"/>
</dbReference>
<dbReference type="Pfam" id="PF01547">
    <property type="entry name" value="SBP_bac_1"/>
    <property type="match status" value="1"/>
</dbReference>
<dbReference type="SUPFAM" id="SSF53850">
    <property type="entry name" value="Periplasmic binding protein-like II"/>
    <property type="match status" value="1"/>
</dbReference>
<evidence type="ECO:0000313" key="3">
    <source>
        <dbReference type="EMBL" id="GAE94314.1"/>
    </source>
</evidence>
<evidence type="ECO:0000313" key="4">
    <source>
        <dbReference type="Proteomes" id="UP000019102"/>
    </source>
</evidence>
<organism evidence="3 4">
    <name type="scientific">Gracilibacillus boraciitolerans JCM 21714</name>
    <dbReference type="NCBI Taxonomy" id="1298598"/>
    <lineage>
        <taxon>Bacteria</taxon>
        <taxon>Bacillati</taxon>
        <taxon>Bacillota</taxon>
        <taxon>Bacilli</taxon>
        <taxon>Bacillales</taxon>
        <taxon>Bacillaceae</taxon>
        <taxon>Gracilibacillus</taxon>
    </lineage>
</organism>
<feature type="compositionally biased region" description="Basic and acidic residues" evidence="1">
    <location>
        <begin position="452"/>
        <end position="471"/>
    </location>
</feature>
<feature type="chain" id="PRO_5038747694" evidence="2">
    <location>
        <begin position="25"/>
        <end position="471"/>
    </location>
</feature>
<evidence type="ECO:0000256" key="2">
    <source>
        <dbReference type="SAM" id="SignalP"/>
    </source>
</evidence>
<dbReference type="EMBL" id="BAVS01000022">
    <property type="protein sequence ID" value="GAE94314.1"/>
    <property type="molecule type" value="Genomic_DNA"/>
</dbReference>
<keyword evidence="2" id="KW-0732">Signal</keyword>
<dbReference type="OrthoDB" id="9782846at2"/>
<feature type="region of interest" description="Disordered" evidence="1">
    <location>
        <begin position="27"/>
        <end position="58"/>
    </location>
</feature>
<name>W4VNH2_9BACI</name>
<reference evidence="3 4" key="1">
    <citation type="journal article" date="2014" name="Genome Announc.">
        <title>Draft Genome Sequence of the Boron-Tolerant and Moderately Halotolerant Bacterium Gracilibacillus boraciitolerans JCM 21714T.</title>
        <authorList>
            <person name="Ahmed I."/>
            <person name="Oshima K."/>
            <person name="Suda W."/>
            <person name="Kitamura K."/>
            <person name="Iida T."/>
            <person name="Ohmori Y."/>
            <person name="Fujiwara T."/>
            <person name="Hattori M."/>
            <person name="Ohkuma M."/>
        </authorList>
    </citation>
    <scope>NUCLEOTIDE SEQUENCE [LARGE SCALE GENOMIC DNA]</scope>
    <source>
        <strain evidence="3 4">JCM 21714</strain>
    </source>
</reference>
<evidence type="ECO:0000256" key="1">
    <source>
        <dbReference type="SAM" id="MobiDB-lite"/>
    </source>
</evidence>
<protein>
    <submittedName>
        <fullName evidence="3">N-acetyl-D-glucosamine ABC transport system</fullName>
    </submittedName>
</protein>